<evidence type="ECO:0000313" key="1">
    <source>
        <dbReference type="EMBL" id="KAF2895304.1"/>
    </source>
</evidence>
<gene>
    <name evidence="1" type="ORF">ILUMI_10870</name>
</gene>
<proteinExistence type="predicted"/>
<dbReference type="Proteomes" id="UP000801492">
    <property type="component" value="Unassembled WGS sequence"/>
</dbReference>
<dbReference type="AlphaFoldDB" id="A0A8K0GD80"/>
<name>A0A8K0GD80_IGNLU</name>
<organism evidence="1 2">
    <name type="scientific">Ignelater luminosus</name>
    <name type="common">Cucubano</name>
    <name type="synonym">Pyrophorus luminosus</name>
    <dbReference type="NCBI Taxonomy" id="2038154"/>
    <lineage>
        <taxon>Eukaryota</taxon>
        <taxon>Metazoa</taxon>
        <taxon>Ecdysozoa</taxon>
        <taxon>Arthropoda</taxon>
        <taxon>Hexapoda</taxon>
        <taxon>Insecta</taxon>
        <taxon>Pterygota</taxon>
        <taxon>Neoptera</taxon>
        <taxon>Endopterygota</taxon>
        <taxon>Coleoptera</taxon>
        <taxon>Polyphaga</taxon>
        <taxon>Elateriformia</taxon>
        <taxon>Elateroidea</taxon>
        <taxon>Elateridae</taxon>
        <taxon>Agrypninae</taxon>
        <taxon>Pyrophorini</taxon>
        <taxon>Ignelater</taxon>
    </lineage>
</organism>
<dbReference type="EMBL" id="VTPC01006055">
    <property type="protein sequence ID" value="KAF2895304.1"/>
    <property type="molecule type" value="Genomic_DNA"/>
</dbReference>
<comment type="caution">
    <text evidence="1">The sequence shown here is derived from an EMBL/GenBank/DDBJ whole genome shotgun (WGS) entry which is preliminary data.</text>
</comment>
<protein>
    <submittedName>
        <fullName evidence="1">Uncharacterized protein</fullName>
    </submittedName>
</protein>
<reference evidence="1" key="1">
    <citation type="submission" date="2019-08" db="EMBL/GenBank/DDBJ databases">
        <title>The genome of the North American firefly Photinus pyralis.</title>
        <authorList>
            <consortium name="Photinus pyralis genome working group"/>
            <person name="Fallon T.R."/>
            <person name="Sander Lower S.E."/>
            <person name="Weng J.-K."/>
        </authorList>
    </citation>
    <scope>NUCLEOTIDE SEQUENCE</scope>
    <source>
        <strain evidence="1">TRF0915ILg1</strain>
        <tissue evidence="1">Whole body</tissue>
    </source>
</reference>
<evidence type="ECO:0000313" key="2">
    <source>
        <dbReference type="Proteomes" id="UP000801492"/>
    </source>
</evidence>
<sequence length="166" mass="19508">MLVILRSVKLFKVKFEDVRKAYVYFGFNEEVVVLLRYFHPTNPLGNYYFPILNFVMGLEYNPKLSIDNIGNLDLVTKLGYRKLINSLPEWMLANNETIKLKKQILNKVPSLFEMSRYVFQKSLQKFHNIKDCNQFVKVAESLSRLPSVLKNNICQELPIYFDESVS</sequence>
<keyword evidence="2" id="KW-1185">Reference proteome</keyword>
<accession>A0A8K0GD80</accession>